<name>A0A1C3KZ22_PLAMA</name>
<gene>
    <name evidence="1" type="primary">PmlGA01_110007600</name>
    <name evidence="1" type="ORF">PMLGA01_110007600</name>
</gene>
<reference evidence="1 2" key="1">
    <citation type="submission" date="2016-06" db="EMBL/GenBank/DDBJ databases">
        <authorList>
            <consortium name="Pathogen Informatics"/>
        </authorList>
    </citation>
    <scope>NUCLEOTIDE SEQUENCE [LARGE SCALE GENOMIC DNA]</scope>
    <source>
        <strain evidence="1">PmlGA01</strain>
    </source>
</reference>
<dbReference type="AlphaFoldDB" id="A0A1C3KZ22"/>
<organism evidence="1 2">
    <name type="scientific">Plasmodium malariae</name>
    <dbReference type="NCBI Taxonomy" id="5858"/>
    <lineage>
        <taxon>Eukaryota</taxon>
        <taxon>Sar</taxon>
        <taxon>Alveolata</taxon>
        <taxon>Apicomplexa</taxon>
        <taxon>Aconoidasida</taxon>
        <taxon>Haemosporida</taxon>
        <taxon>Plasmodiidae</taxon>
        <taxon>Plasmodium</taxon>
        <taxon>Plasmodium (Plasmodium)</taxon>
    </lineage>
</organism>
<dbReference type="EMBL" id="LT594499">
    <property type="protein sequence ID" value="SBT79482.1"/>
    <property type="molecule type" value="Genomic_DNA"/>
</dbReference>
<protein>
    <submittedName>
        <fullName evidence="1">Uncharacterized protein</fullName>
    </submittedName>
</protein>
<proteinExistence type="predicted"/>
<dbReference type="Proteomes" id="UP000219799">
    <property type="component" value="Chromosome 11"/>
</dbReference>
<accession>A0A1C3KZ22</accession>
<evidence type="ECO:0000313" key="1">
    <source>
        <dbReference type="EMBL" id="SBT79482.1"/>
    </source>
</evidence>
<sequence length="349" mass="41313">MTHRFNKMNSMIKVLLLYSTLLFSYSFFVPFCNIINCINVGKDYFSDLLKIGIFDNSTRKIKKEIYENINKTHNTYSACKTCIKLVQLLTRIIKKKKETYVDIAIEDTLELNLCNSELWKKYFNYDELLYNEYAIEHCEYTLRIIKDSIELHIYQLYKNEELFYVKVCTNIHHICKTAINEEKTRLSSYTKVKFIYELYSKYLTEEEGFSTTTKGLPYKIIGASSKDNSKLKKSNYALIQSEIKIMHQNYSYNNFKNNNFRLIKINKLADKVMELFLMMREKDVFIFLFTNDHSGEGRSPNDSILEIKIKIHKASDYMDDVVKGTSKNTLINDDNFLLYKYSCSQTRKC</sequence>
<evidence type="ECO:0000313" key="2">
    <source>
        <dbReference type="Proteomes" id="UP000219799"/>
    </source>
</evidence>
<dbReference type="VEuPathDB" id="PlasmoDB:PmUG01_11018900"/>